<organism evidence="2 3">
    <name type="scientific">Candidatus Blautia pullistercoris</name>
    <dbReference type="NCBI Taxonomy" id="2838499"/>
    <lineage>
        <taxon>Bacteria</taxon>
        <taxon>Bacillati</taxon>
        <taxon>Bacillota</taxon>
        <taxon>Clostridia</taxon>
        <taxon>Lachnospirales</taxon>
        <taxon>Lachnospiraceae</taxon>
        <taxon>Blautia</taxon>
    </lineage>
</organism>
<feature type="transmembrane region" description="Helical" evidence="1">
    <location>
        <begin position="77"/>
        <end position="96"/>
    </location>
</feature>
<keyword evidence="1" id="KW-0812">Transmembrane</keyword>
<gene>
    <name evidence="2" type="ORF">H9738_01725</name>
</gene>
<dbReference type="Pfam" id="PF19700">
    <property type="entry name" value="DUF6198"/>
    <property type="match status" value="1"/>
</dbReference>
<proteinExistence type="predicted"/>
<dbReference type="Proteomes" id="UP000824230">
    <property type="component" value="Unassembled WGS sequence"/>
</dbReference>
<name>A0A9D1VKA1_9FIRM</name>
<feature type="transmembrane region" description="Helical" evidence="1">
    <location>
        <begin position="12"/>
        <end position="36"/>
    </location>
</feature>
<dbReference type="InterPro" id="IPR038750">
    <property type="entry name" value="YczE/YyaS-like"/>
</dbReference>
<accession>A0A9D1VKA1</accession>
<keyword evidence="1" id="KW-0472">Membrane</keyword>
<reference evidence="2" key="1">
    <citation type="journal article" date="2021" name="PeerJ">
        <title>Extensive microbial diversity within the chicken gut microbiome revealed by metagenomics and culture.</title>
        <authorList>
            <person name="Gilroy R."/>
            <person name="Ravi A."/>
            <person name="Getino M."/>
            <person name="Pursley I."/>
            <person name="Horton D.L."/>
            <person name="Alikhan N.F."/>
            <person name="Baker D."/>
            <person name="Gharbi K."/>
            <person name="Hall N."/>
            <person name="Watson M."/>
            <person name="Adriaenssens E.M."/>
            <person name="Foster-Nyarko E."/>
            <person name="Jarju S."/>
            <person name="Secka A."/>
            <person name="Antonio M."/>
            <person name="Oren A."/>
            <person name="Chaudhuri R.R."/>
            <person name="La Ragione R."/>
            <person name="Hildebrand F."/>
            <person name="Pallen M.J."/>
        </authorList>
    </citation>
    <scope>NUCLEOTIDE SEQUENCE</scope>
    <source>
        <strain evidence="2">ChiHjej12B11-1927</strain>
    </source>
</reference>
<protein>
    <submittedName>
        <fullName evidence="2">Uncharacterized protein</fullName>
    </submittedName>
</protein>
<comment type="caution">
    <text evidence="2">The sequence shown here is derived from an EMBL/GenBank/DDBJ whole genome shotgun (WGS) entry which is preliminary data.</text>
</comment>
<reference evidence="2" key="2">
    <citation type="submission" date="2021-04" db="EMBL/GenBank/DDBJ databases">
        <authorList>
            <person name="Gilroy R."/>
        </authorList>
    </citation>
    <scope>NUCLEOTIDE SEQUENCE</scope>
    <source>
        <strain evidence="2">ChiHjej12B11-1927</strain>
    </source>
</reference>
<evidence type="ECO:0000313" key="3">
    <source>
        <dbReference type="Proteomes" id="UP000824230"/>
    </source>
</evidence>
<evidence type="ECO:0000256" key="1">
    <source>
        <dbReference type="SAM" id="Phobius"/>
    </source>
</evidence>
<evidence type="ECO:0000313" key="2">
    <source>
        <dbReference type="EMBL" id="HIX36581.1"/>
    </source>
</evidence>
<dbReference type="PANTHER" id="PTHR40078">
    <property type="entry name" value="INTEGRAL MEMBRANE PROTEIN-RELATED"/>
    <property type="match status" value="1"/>
</dbReference>
<keyword evidence="1" id="KW-1133">Transmembrane helix</keyword>
<dbReference type="PANTHER" id="PTHR40078:SF1">
    <property type="entry name" value="INTEGRAL MEMBRANE PROTEIN"/>
    <property type="match status" value="1"/>
</dbReference>
<sequence length="223" mass="25000">MKQNETIFKRTTWYLIGLNLIALSVVLNIRFGLGVAAFSSVMYSISEIYHISLGIASIFCYLLFVIIQCLLSRKITLVFVLEVPLSIVFGFLTDFYDLIIPELSIGLALRTFCFAATMFITALGVFLCVKSRMVLTPTDGIVNTISEVFQLRFSAVKNGFDVSMVTISALLCIANHSPFYGIGPGTVFSALLLGRIIKIYESLDKRSWNFDNLKFRLPSLLRF</sequence>
<feature type="transmembrane region" description="Helical" evidence="1">
    <location>
        <begin position="48"/>
        <end position="70"/>
    </location>
</feature>
<dbReference type="EMBL" id="DXFG01000037">
    <property type="protein sequence ID" value="HIX36581.1"/>
    <property type="molecule type" value="Genomic_DNA"/>
</dbReference>
<feature type="transmembrane region" description="Helical" evidence="1">
    <location>
        <begin position="108"/>
        <end position="129"/>
    </location>
</feature>
<dbReference type="AlphaFoldDB" id="A0A9D1VKA1"/>